<dbReference type="Proteomes" id="UP001235712">
    <property type="component" value="Unassembled WGS sequence"/>
</dbReference>
<organism evidence="2 3">
    <name type="scientific">Kineosporia succinea</name>
    <dbReference type="NCBI Taxonomy" id="84632"/>
    <lineage>
        <taxon>Bacteria</taxon>
        <taxon>Bacillati</taxon>
        <taxon>Actinomycetota</taxon>
        <taxon>Actinomycetes</taxon>
        <taxon>Kineosporiales</taxon>
        <taxon>Kineosporiaceae</taxon>
        <taxon>Kineosporia</taxon>
    </lineage>
</organism>
<dbReference type="InterPro" id="IPR011990">
    <property type="entry name" value="TPR-like_helical_dom_sf"/>
</dbReference>
<accession>A0ABT9PEW2</accession>
<keyword evidence="3" id="KW-1185">Reference proteome</keyword>
<dbReference type="Gene3D" id="3.30.70.270">
    <property type="match status" value="1"/>
</dbReference>
<dbReference type="SUPFAM" id="SSF48452">
    <property type="entry name" value="TPR-like"/>
    <property type="match status" value="1"/>
</dbReference>
<comment type="caution">
    <text evidence="2">The sequence shown here is derived from an EMBL/GenBank/DDBJ whole genome shotgun (WGS) entry which is preliminary data.</text>
</comment>
<evidence type="ECO:0000313" key="2">
    <source>
        <dbReference type="EMBL" id="MDP9831250.1"/>
    </source>
</evidence>
<dbReference type="InterPro" id="IPR029787">
    <property type="entry name" value="Nucleotide_cyclase"/>
</dbReference>
<proteinExistence type="predicted"/>
<dbReference type="PANTHER" id="PTHR45138">
    <property type="entry name" value="REGULATORY COMPONENTS OF SENSORY TRANSDUCTION SYSTEM"/>
    <property type="match status" value="1"/>
</dbReference>
<dbReference type="CDD" id="cd01949">
    <property type="entry name" value="GGDEF"/>
    <property type="match status" value="1"/>
</dbReference>
<feature type="domain" description="GGDEF" evidence="1">
    <location>
        <begin position="381"/>
        <end position="515"/>
    </location>
</feature>
<dbReference type="InterPro" id="IPR043128">
    <property type="entry name" value="Rev_trsase/Diguanyl_cyclase"/>
</dbReference>
<dbReference type="EMBL" id="JAUSQZ010000001">
    <property type="protein sequence ID" value="MDP9831250.1"/>
    <property type="molecule type" value="Genomic_DNA"/>
</dbReference>
<dbReference type="SMART" id="SM00267">
    <property type="entry name" value="GGDEF"/>
    <property type="match status" value="1"/>
</dbReference>
<dbReference type="PROSITE" id="PS50887">
    <property type="entry name" value="GGDEF"/>
    <property type="match status" value="1"/>
</dbReference>
<protein>
    <submittedName>
        <fullName evidence="2">Diguanylate cyclase (GGDEF)-like protein</fullName>
    </submittedName>
</protein>
<reference evidence="2 3" key="1">
    <citation type="submission" date="2023-07" db="EMBL/GenBank/DDBJ databases">
        <title>Sequencing the genomes of 1000 actinobacteria strains.</title>
        <authorList>
            <person name="Klenk H.-P."/>
        </authorList>
    </citation>
    <scope>NUCLEOTIDE SEQUENCE [LARGE SCALE GENOMIC DNA]</scope>
    <source>
        <strain evidence="2 3">DSM 44388</strain>
    </source>
</reference>
<evidence type="ECO:0000313" key="3">
    <source>
        <dbReference type="Proteomes" id="UP001235712"/>
    </source>
</evidence>
<dbReference type="Gene3D" id="1.25.40.10">
    <property type="entry name" value="Tetratricopeptide repeat domain"/>
    <property type="match status" value="1"/>
</dbReference>
<dbReference type="Pfam" id="PF00990">
    <property type="entry name" value="GGDEF"/>
    <property type="match status" value="1"/>
</dbReference>
<dbReference type="PANTHER" id="PTHR45138:SF9">
    <property type="entry name" value="DIGUANYLATE CYCLASE DGCM-RELATED"/>
    <property type="match status" value="1"/>
</dbReference>
<dbReference type="InterPro" id="IPR050469">
    <property type="entry name" value="Diguanylate_Cyclase"/>
</dbReference>
<evidence type="ECO:0000259" key="1">
    <source>
        <dbReference type="PROSITE" id="PS50887"/>
    </source>
</evidence>
<name>A0ABT9PEW2_9ACTN</name>
<sequence>MRDRALLAVRLADLDDLVGSDPSRARHVAFELEQLARRLDDSLSVATALIWQAEAAGREGHQSIAAQLVNTSREHGPLPPELVVRGAWVMARVYNDFGDQATALDRIMDAVAAFGPDVTRRLRTRVMLTGADLLDDLGDREDSLLWYGRAEELADGDAHMQIMVANNRAYSSLTAGDLDDAQAQARLLAELSTRHKRPLNAGVLDTIANVHLLRGDYRAALETAHQAVDVTDRMDTKVSDARPEHLLTLGIAQRLLGLPEQAAESLARARAACGPEGHGRVKVRILEQEAELLAGRGEWEAAFHRYREFHTADQELLSAQREAAARSRQAVFETGQAREETDRAREEAARYREEARRDPLTGLRNRLYVEEHLGPLIESSHTLGVALIDLDHFKSVNDTYSHEVGDEVLRVVARVLDACLAEATHASSGSSFAARLGGEELLVVMADAARGAREVAELCRAAVEGQDWSRLTPGRVITLSAGVAVAEPGDNRATLLSRADAQLYEAKAVGRNRVR</sequence>
<dbReference type="NCBIfam" id="TIGR00254">
    <property type="entry name" value="GGDEF"/>
    <property type="match status" value="1"/>
</dbReference>
<gene>
    <name evidence="2" type="ORF">J2S57_006999</name>
</gene>
<dbReference type="RefSeq" id="WP_307250839.1">
    <property type="nucleotide sequence ID" value="NZ_JAUSQZ010000001.1"/>
</dbReference>
<dbReference type="SUPFAM" id="SSF55073">
    <property type="entry name" value="Nucleotide cyclase"/>
    <property type="match status" value="1"/>
</dbReference>
<dbReference type="InterPro" id="IPR000160">
    <property type="entry name" value="GGDEF_dom"/>
</dbReference>